<gene>
    <name evidence="3" type="ORF">UBRO2_00211</name>
    <name evidence="2" type="ORF">UBRO_01377</name>
</gene>
<evidence type="ECO:0000313" key="4">
    <source>
        <dbReference type="Proteomes" id="UP000179920"/>
    </source>
</evidence>
<dbReference type="EMBL" id="ULHB01000002">
    <property type="protein sequence ID" value="SYW74801.1"/>
    <property type="molecule type" value="Genomic_DNA"/>
</dbReference>
<feature type="region of interest" description="Disordered" evidence="1">
    <location>
        <begin position="216"/>
        <end position="246"/>
    </location>
</feature>
<reference evidence="4" key="2">
    <citation type="submission" date="2016-04" db="EMBL/GenBank/DDBJ databases">
        <authorList>
            <person name="Guldener U."/>
            <person name="Guldener U."/>
        </authorList>
    </citation>
    <scope>NUCLEOTIDE SEQUENCE [LARGE SCALE GENOMIC DNA]</scope>
    <source>
        <strain evidence="4">UB2112</strain>
    </source>
</reference>
<name>A0A1K0FYT2_9BASI</name>
<accession>A0A1K0FYT2</accession>
<reference evidence="3" key="3">
    <citation type="submission" date="2018-08" db="EMBL/GenBank/DDBJ databases">
        <authorList>
            <person name="Guldener U."/>
        </authorList>
    </citation>
    <scope>NUCLEOTIDE SEQUENCE</scope>
    <source>
        <strain evidence="3">UB2</strain>
    </source>
</reference>
<feature type="region of interest" description="Disordered" evidence="1">
    <location>
        <begin position="1"/>
        <end position="166"/>
    </location>
</feature>
<evidence type="ECO:0000256" key="1">
    <source>
        <dbReference type="SAM" id="MobiDB-lite"/>
    </source>
</evidence>
<feature type="compositionally biased region" description="Basic and acidic residues" evidence="1">
    <location>
        <begin position="222"/>
        <end position="232"/>
    </location>
</feature>
<keyword evidence="5" id="KW-1185">Reference proteome</keyword>
<feature type="compositionally biased region" description="Low complexity" evidence="1">
    <location>
        <begin position="1"/>
        <end position="10"/>
    </location>
</feature>
<evidence type="ECO:0000313" key="2">
    <source>
        <dbReference type="EMBL" id="SAM75554.1"/>
    </source>
</evidence>
<organism evidence="2 4">
    <name type="scientific">Ustilago bromivora</name>
    <dbReference type="NCBI Taxonomy" id="307758"/>
    <lineage>
        <taxon>Eukaryota</taxon>
        <taxon>Fungi</taxon>
        <taxon>Dikarya</taxon>
        <taxon>Basidiomycota</taxon>
        <taxon>Ustilaginomycotina</taxon>
        <taxon>Ustilaginomycetes</taxon>
        <taxon>Ustilaginales</taxon>
        <taxon>Ustilaginaceae</taxon>
        <taxon>Ustilago</taxon>
    </lineage>
</organism>
<dbReference type="AlphaFoldDB" id="A0A1K0FYT2"/>
<dbReference type="EMBL" id="LT558119">
    <property type="protein sequence ID" value="SAM75554.1"/>
    <property type="molecule type" value="Genomic_DNA"/>
</dbReference>
<evidence type="ECO:0000313" key="3">
    <source>
        <dbReference type="EMBL" id="SYW74801.1"/>
    </source>
</evidence>
<proteinExistence type="predicted"/>
<dbReference type="Proteomes" id="UP000658997">
    <property type="component" value="Unassembled WGS sequence"/>
</dbReference>
<sequence length="246" mass="26741">MSSTSSPSTPTKHKRRSTHLLANLPQGEPADVQQDDLLSGIASSSRAFDTERGVKPQMVVAGGETASPVSDMRSTVRKAEMMDEDMDADEMQPDTPRKVSKIGGEMKNVKPDTPALVQPTTPKKGRPSKAIALSSKDVLKTPTKKEPGSGPNTPRTPEQAPLASAWSPDRWNDLNFAILKVVHDHASEIYDASPSLLPWKVKGRLLVKLRQLLKEASGGDVASKRWDTELKPLRAKGGSPKRQPQQ</sequence>
<feature type="compositionally biased region" description="Basic and acidic residues" evidence="1">
    <location>
        <begin position="137"/>
        <end position="147"/>
    </location>
</feature>
<protein>
    <submittedName>
        <fullName evidence="2">Uncharacterized protein</fullName>
    </submittedName>
</protein>
<feature type="compositionally biased region" description="Acidic residues" evidence="1">
    <location>
        <begin position="82"/>
        <end position="92"/>
    </location>
</feature>
<reference evidence="2" key="1">
    <citation type="submission" date="2016-04" db="EMBL/GenBank/DDBJ databases">
        <authorList>
            <person name="Evans L.H."/>
            <person name="Alamgir A."/>
            <person name="Owens N."/>
            <person name="Weber N.D."/>
            <person name="Virtaneva K."/>
            <person name="Barbian K."/>
            <person name="Babar A."/>
            <person name="Rosenke K."/>
        </authorList>
    </citation>
    <scope>NUCLEOTIDE SEQUENCE</scope>
    <source>
        <strain evidence="2">UB2112</strain>
    </source>
</reference>
<dbReference type="Proteomes" id="UP000179920">
    <property type="component" value="Chromosome III"/>
</dbReference>
<evidence type="ECO:0000313" key="5">
    <source>
        <dbReference type="Proteomes" id="UP000658997"/>
    </source>
</evidence>
<dbReference type="OrthoDB" id="2546640at2759"/>